<accession>A0ABW5VN96</accession>
<dbReference type="InterPro" id="IPR008979">
    <property type="entry name" value="Galactose-bd-like_sf"/>
</dbReference>
<proteinExistence type="predicted"/>
<comment type="caution">
    <text evidence="3">The sequence shown here is derived from an EMBL/GenBank/DDBJ whole genome shotgun (WGS) entry which is preliminary data.</text>
</comment>
<dbReference type="PROSITE" id="PS50022">
    <property type="entry name" value="FA58C_3"/>
    <property type="match status" value="1"/>
</dbReference>
<name>A0ABW5VN96_9FLAO</name>
<feature type="chain" id="PRO_5046401538" evidence="1">
    <location>
        <begin position="21"/>
        <end position="473"/>
    </location>
</feature>
<sequence length="473" mass="51977">MKTIYNTFKLFLLLVSGAFISCQDMNEVHEEYIKDGEIIYTNKVDSLSTFGGKNRVKIKGYITGAFNVNEIVVTWQDGEGQQIFPYNKSTQDTDSLALIVTELEENSYEFKVTSRDADGNLSVANIAFGTAYGERYRSNLEARTINHLSFDGSNMEVLMGLGTELQRGTEVKYTNTDNEEIITTVVREENNVLLENVSINSPIAYRTFYVPTAANEGIESTIDEFESDWETLVVPSFGNVLNSVVFNPVLGGLEMEWSNPDGAVLVYTITYTVNGVIKTQTINSSDVNGEAIVSGMDEGEQIINVSVADAYGNSFGPKDFTVTPIPAQLLDKSAWTIFDFSSEEAGGEGLVNGYATAAIDGDVNTFWHTQWGGASPPFPHHFSVDMGAEKTIASFETFRRQGNGNGQTKIKFLISTDGETWTDLGEFSVDSKTNDGQVSAIKSAPTARYFRYVAVEGPTNFAYLGEVNVYGLE</sequence>
<evidence type="ECO:0000313" key="3">
    <source>
        <dbReference type="EMBL" id="MFD2791825.1"/>
    </source>
</evidence>
<protein>
    <submittedName>
        <fullName evidence="3">DUF4998 domain-containing protein</fullName>
    </submittedName>
</protein>
<keyword evidence="4" id="KW-1185">Reference proteome</keyword>
<dbReference type="InterPro" id="IPR000421">
    <property type="entry name" value="FA58C"/>
</dbReference>
<reference evidence="4" key="1">
    <citation type="journal article" date="2019" name="Int. J. Syst. Evol. Microbiol.">
        <title>The Global Catalogue of Microorganisms (GCM) 10K type strain sequencing project: providing services to taxonomists for standard genome sequencing and annotation.</title>
        <authorList>
            <consortium name="The Broad Institute Genomics Platform"/>
            <consortium name="The Broad Institute Genome Sequencing Center for Infectious Disease"/>
            <person name="Wu L."/>
            <person name="Ma J."/>
        </authorList>
    </citation>
    <scope>NUCLEOTIDE SEQUENCE [LARGE SCALE GENOMIC DNA]</scope>
    <source>
        <strain evidence="4">KCTC 52924</strain>
    </source>
</reference>
<dbReference type="Gene3D" id="2.60.120.260">
    <property type="entry name" value="Galactose-binding domain-like"/>
    <property type="match status" value="1"/>
</dbReference>
<gene>
    <name evidence="3" type="ORF">ACFS1K_18805</name>
</gene>
<evidence type="ECO:0000313" key="4">
    <source>
        <dbReference type="Proteomes" id="UP001597532"/>
    </source>
</evidence>
<feature type="signal peptide" evidence="1">
    <location>
        <begin position="1"/>
        <end position="20"/>
    </location>
</feature>
<dbReference type="Pfam" id="PF00754">
    <property type="entry name" value="F5_F8_type_C"/>
    <property type="match status" value="1"/>
</dbReference>
<dbReference type="RefSeq" id="WP_251808692.1">
    <property type="nucleotide sequence ID" value="NZ_CP166679.1"/>
</dbReference>
<keyword evidence="1" id="KW-0732">Signal</keyword>
<feature type="domain" description="F5/8 type C" evidence="2">
    <location>
        <begin position="322"/>
        <end position="472"/>
    </location>
</feature>
<evidence type="ECO:0000259" key="2">
    <source>
        <dbReference type="PROSITE" id="PS50022"/>
    </source>
</evidence>
<evidence type="ECO:0000256" key="1">
    <source>
        <dbReference type="SAM" id="SignalP"/>
    </source>
</evidence>
<dbReference type="Proteomes" id="UP001597532">
    <property type="component" value="Unassembled WGS sequence"/>
</dbReference>
<dbReference type="PROSITE" id="PS51257">
    <property type="entry name" value="PROKAR_LIPOPROTEIN"/>
    <property type="match status" value="1"/>
</dbReference>
<organism evidence="3 4">
    <name type="scientific">Arenibacter antarcticus</name>
    <dbReference type="NCBI Taxonomy" id="2040469"/>
    <lineage>
        <taxon>Bacteria</taxon>
        <taxon>Pseudomonadati</taxon>
        <taxon>Bacteroidota</taxon>
        <taxon>Flavobacteriia</taxon>
        <taxon>Flavobacteriales</taxon>
        <taxon>Flavobacteriaceae</taxon>
        <taxon>Arenibacter</taxon>
    </lineage>
</organism>
<dbReference type="SUPFAM" id="SSF49785">
    <property type="entry name" value="Galactose-binding domain-like"/>
    <property type="match status" value="1"/>
</dbReference>
<dbReference type="Pfam" id="PF16389">
    <property type="entry name" value="DUF4998"/>
    <property type="match status" value="1"/>
</dbReference>
<dbReference type="EMBL" id="JBHUOK010000034">
    <property type="protein sequence ID" value="MFD2791825.1"/>
    <property type="molecule type" value="Genomic_DNA"/>
</dbReference>